<dbReference type="InterPro" id="IPR036320">
    <property type="entry name" value="Glycosyl_Trfase_fam3_N_dom_sf"/>
</dbReference>
<evidence type="ECO:0000259" key="4">
    <source>
        <dbReference type="Pfam" id="PF02885"/>
    </source>
</evidence>
<evidence type="ECO:0000313" key="5">
    <source>
        <dbReference type="EMBL" id="BDY12646.1"/>
    </source>
</evidence>
<evidence type="ECO:0000256" key="2">
    <source>
        <dbReference type="ARBA" id="ARBA00022679"/>
    </source>
</evidence>
<dbReference type="PANTHER" id="PTHR43285:SF2">
    <property type="entry name" value="ANTHRANILATE PHOSPHORIBOSYLTRANSFERASE"/>
    <property type="match status" value="1"/>
</dbReference>
<dbReference type="Pfam" id="PF02885">
    <property type="entry name" value="Glycos_trans_3N"/>
    <property type="match status" value="1"/>
</dbReference>
<keyword evidence="6" id="KW-1185">Reference proteome</keyword>
<dbReference type="Gene3D" id="3.40.1030.10">
    <property type="entry name" value="Nucleoside phosphorylase/phosphoribosyltransferase catalytic domain"/>
    <property type="match status" value="1"/>
</dbReference>
<feature type="domain" description="Glycosyl transferase family 3" evidence="3">
    <location>
        <begin position="147"/>
        <end position="296"/>
    </location>
</feature>
<dbReference type="SUPFAM" id="SSF47648">
    <property type="entry name" value="Nucleoside phosphorylase/phosphoribosyltransferase N-terminal domain"/>
    <property type="match status" value="1"/>
</dbReference>
<evidence type="ECO:0008006" key="7">
    <source>
        <dbReference type="Google" id="ProtNLM"/>
    </source>
</evidence>
<dbReference type="RefSeq" id="WP_286337833.1">
    <property type="nucleotide sequence ID" value="NZ_AP027370.1"/>
</dbReference>
<evidence type="ECO:0000313" key="6">
    <source>
        <dbReference type="Proteomes" id="UP001321445"/>
    </source>
</evidence>
<sequence>MSQRFINYIKCVGTGSKHNRDLTHEEMRDAVAQILSQEAAPEQTAAFLLGWRLKPESVEEFRAALEVLDESTVKRPVENGLELGYPFDGKADNPYIFTLAAPMVAPFGLNLVVNGGALQPSKGGATVRDVCSALPLPENIHYFDRTDYCKPLADLTPIRQTLGLRTGLNTIERLPNVGMCDTALIGVFHKPYVKKYVEIFGNRYKRLVIVKGNEGTPEIFGKCRLWVCENGNTEEILLDPADFGIEYKKSFDRIDEAEALEMVKNPSDGLMQIAKLNAALWLFAKSEAPSIEEAWTLLNG</sequence>
<dbReference type="Proteomes" id="UP001321445">
    <property type="component" value="Chromosome"/>
</dbReference>
<keyword evidence="1" id="KW-0328">Glycosyltransferase</keyword>
<dbReference type="InterPro" id="IPR017459">
    <property type="entry name" value="Glycosyl_Trfase_fam3_N_dom"/>
</dbReference>
<dbReference type="InterPro" id="IPR000312">
    <property type="entry name" value="Glycosyl_Trfase_fam3"/>
</dbReference>
<proteinExistence type="predicted"/>
<dbReference type="PANTHER" id="PTHR43285">
    <property type="entry name" value="ANTHRANILATE PHOSPHORIBOSYLTRANSFERASE"/>
    <property type="match status" value="1"/>
</dbReference>
<reference evidence="5 6" key="1">
    <citation type="submission" date="2023-03" db="EMBL/GenBank/DDBJ databases">
        <title>Description of Hydrogenimonas sp. ISO32.</title>
        <authorList>
            <person name="Mino S."/>
            <person name="Fukazawa S."/>
            <person name="Sawabe T."/>
        </authorList>
    </citation>
    <scope>NUCLEOTIDE SEQUENCE [LARGE SCALE GENOMIC DNA]</scope>
    <source>
        <strain evidence="5 6">ISO32</strain>
    </source>
</reference>
<evidence type="ECO:0000259" key="3">
    <source>
        <dbReference type="Pfam" id="PF00591"/>
    </source>
</evidence>
<organism evidence="5 6">
    <name type="scientific">Hydrogenimonas cancrithermarum</name>
    <dbReference type="NCBI Taxonomy" id="2993563"/>
    <lineage>
        <taxon>Bacteria</taxon>
        <taxon>Pseudomonadati</taxon>
        <taxon>Campylobacterota</taxon>
        <taxon>Epsilonproteobacteria</taxon>
        <taxon>Campylobacterales</taxon>
        <taxon>Hydrogenimonadaceae</taxon>
        <taxon>Hydrogenimonas</taxon>
    </lineage>
</organism>
<protein>
    <recommendedName>
        <fullName evidence="7">Anthranilate phosphoribosyltransferase</fullName>
    </recommendedName>
</protein>
<evidence type="ECO:0000256" key="1">
    <source>
        <dbReference type="ARBA" id="ARBA00022676"/>
    </source>
</evidence>
<keyword evidence="2" id="KW-0808">Transferase</keyword>
<accession>A0ABM8FMA4</accession>
<dbReference type="Gene3D" id="1.20.970.10">
    <property type="entry name" value="Transferase, Pyrimidine Nucleoside Phosphorylase, Chain C"/>
    <property type="match status" value="1"/>
</dbReference>
<name>A0ABM8FMA4_9BACT</name>
<dbReference type="InterPro" id="IPR035902">
    <property type="entry name" value="Nuc_phospho_transferase"/>
</dbReference>
<dbReference type="Pfam" id="PF00591">
    <property type="entry name" value="Glycos_transf_3"/>
    <property type="match status" value="1"/>
</dbReference>
<dbReference type="InterPro" id="IPR005940">
    <property type="entry name" value="Anthranilate_Pribosyl_Tfrase"/>
</dbReference>
<feature type="domain" description="Glycosyl transferase family 3 N-terminal" evidence="4">
    <location>
        <begin position="8"/>
        <end position="71"/>
    </location>
</feature>
<dbReference type="EMBL" id="AP027370">
    <property type="protein sequence ID" value="BDY12646.1"/>
    <property type="molecule type" value="Genomic_DNA"/>
</dbReference>
<dbReference type="SUPFAM" id="SSF52418">
    <property type="entry name" value="Nucleoside phosphorylase/phosphoribosyltransferase catalytic domain"/>
    <property type="match status" value="1"/>
</dbReference>
<gene>
    <name evidence="5" type="ORF">HCR_09580</name>
</gene>